<dbReference type="Proteomes" id="UP001201812">
    <property type="component" value="Unassembled WGS sequence"/>
</dbReference>
<proteinExistence type="predicted"/>
<dbReference type="InterPro" id="IPR029021">
    <property type="entry name" value="Prot-tyrosine_phosphatase-like"/>
</dbReference>
<comment type="caution">
    <text evidence="2">The sequence shown here is derived from an EMBL/GenBank/DDBJ whole genome shotgun (WGS) entry which is preliminary data.</text>
</comment>
<evidence type="ECO:0000259" key="1">
    <source>
        <dbReference type="PROSITE" id="PS50055"/>
    </source>
</evidence>
<gene>
    <name evidence="2" type="ORF">DdX_06943</name>
</gene>
<dbReference type="SMART" id="SM00194">
    <property type="entry name" value="PTPc"/>
    <property type="match status" value="1"/>
</dbReference>
<dbReference type="SUPFAM" id="SSF52799">
    <property type="entry name" value="(Phosphotyrosine protein) phosphatases II"/>
    <property type="match status" value="1"/>
</dbReference>
<dbReference type="AlphaFoldDB" id="A0AAD4R264"/>
<dbReference type="EMBL" id="JAKKPZ010000009">
    <property type="protein sequence ID" value="KAI1717209.1"/>
    <property type="molecule type" value="Genomic_DNA"/>
</dbReference>
<name>A0AAD4R264_9BILA</name>
<evidence type="ECO:0000313" key="3">
    <source>
        <dbReference type="Proteomes" id="UP001201812"/>
    </source>
</evidence>
<organism evidence="2 3">
    <name type="scientific">Ditylenchus destructor</name>
    <dbReference type="NCBI Taxonomy" id="166010"/>
    <lineage>
        <taxon>Eukaryota</taxon>
        <taxon>Metazoa</taxon>
        <taxon>Ecdysozoa</taxon>
        <taxon>Nematoda</taxon>
        <taxon>Chromadorea</taxon>
        <taxon>Rhabditida</taxon>
        <taxon>Tylenchina</taxon>
        <taxon>Tylenchomorpha</taxon>
        <taxon>Sphaerularioidea</taxon>
        <taxon>Anguinidae</taxon>
        <taxon>Anguininae</taxon>
        <taxon>Ditylenchus</taxon>
    </lineage>
</organism>
<dbReference type="InterPro" id="IPR052782">
    <property type="entry name" value="Oocyte-zygote_transition_reg"/>
</dbReference>
<dbReference type="PANTHER" id="PTHR46163">
    <property type="entry name" value="TYROSINE-PROTEIN PHOSPHATASE-RELATED"/>
    <property type="match status" value="1"/>
</dbReference>
<sequence>MATVTPSLSPVLEEFSPEAKEFVRGYVHKVSHDGLHNLRLQYNDLRTFTPANFSHAASDANPTKCRYKDIICLDSSRVVLRWPPGATDDFVHANWVTHELFENKFICSQAPLDATVCDFWRVCWQEDVRQIIMLCRCEEMGKAKCAQYWPTEVDQEKTMPYGLTIKCLKLDQSDKNFIHTKLLVTCKFFASISLNMAIFS</sequence>
<evidence type="ECO:0000313" key="2">
    <source>
        <dbReference type="EMBL" id="KAI1717209.1"/>
    </source>
</evidence>
<dbReference type="Gene3D" id="3.90.190.10">
    <property type="entry name" value="Protein tyrosine phosphatase superfamily"/>
    <property type="match status" value="1"/>
</dbReference>
<feature type="domain" description="Tyrosine-protein phosphatase" evidence="1">
    <location>
        <begin position="38"/>
        <end position="162"/>
    </location>
</feature>
<protein>
    <submittedName>
        <fullName evidence="2">Protein-tyrosine phosphatase domain-containing protein</fullName>
    </submittedName>
</protein>
<dbReference type="PROSITE" id="PS50055">
    <property type="entry name" value="TYR_PHOSPHATASE_PTP"/>
    <property type="match status" value="1"/>
</dbReference>
<dbReference type="Pfam" id="PF00102">
    <property type="entry name" value="Y_phosphatase"/>
    <property type="match status" value="1"/>
</dbReference>
<reference evidence="2" key="1">
    <citation type="submission" date="2022-01" db="EMBL/GenBank/DDBJ databases">
        <title>Genome Sequence Resource for Two Populations of Ditylenchus destructor, the Migratory Endoparasitic Phytonematode.</title>
        <authorList>
            <person name="Zhang H."/>
            <person name="Lin R."/>
            <person name="Xie B."/>
        </authorList>
    </citation>
    <scope>NUCLEOTIDE SEQUENCE</scope>
    <source>
        <strain evidence="2">BazhouSP</strain>
    </source>
</reference>
<keyword evidence="3" id="KW-1185">Reference proteome</keyword>
<dbReference type="InterPro" id="IPR000242">
    <property type="entry name" value="PTP_cat"/>
</dbReference>
<accession>A0AAD4R264</accession>
<dbReference type="GO" id="GO:0004725">
    <property type="term" value="F:protein tyrosine phosphatase activity"/>
    <property type="evidence" value="ECO:0007669"/>
    <property type="project" value="InterPro"/>
</dbReference>